<dbReference type="NCBIfam" id="TIGR02484">
    <property type="entry name" value="CitB"/>
    <property type="match status" value="1"/>
</dbReference>
<sequence length="372" mass="42118">MQSTFKEIPIITHAELMERTKKSIGICNSCRYCEGFCAVFPAMEKRLSFAESDINYLANLCHNCSECLYACQFAPPHEYGVNIPKQLAMVRTRTYEEFATPKFLSSLFVKHGLISSILLVLVLTMFLLIIPRDTANYADPHNFYNYISHNALVILFGCAFIWMIVSIIKSCVRFRNHICEADERIFSLPALKRAAHEAFSLKYLHGNIKTGCTYPGDDISPWRRYFHHATFYGFMLCFAATSSGTILHYFFNMHAPYDFVSIPKLLGTSGGVLLAIGTAGLFVLKLKANPEIRDIRQLGMDYAFIGLLFLAAVTGLILMLLRETEAMPTMLAVHLSVILTLFITMPFSKFVHGFYRFIALSKNATEDLKHSK</sequence>
<dbReference type="AlphaFoldDB" id="I7JMT8"/>
<dbReference type="BioCyc" id="TASI1091495:G13GE-981-MONOMER"/>
<feature type="transmembrane region" description="Helical" evidence="1">
    <location>
        <begin position="300"/>
        <end position="321"/>
    </location>
</feature>
<dbReference type="InterPro" id="IPR036197">
    <property type="entry name" value="NarG-like_sf"/>
</dbReference>
<keyword evidence="1" id="KW-0472">Membrane</keyword>
<feature type="transmembrane region" description="Helical" evidence="1">
    <location>
        <begin position="271"/>
        <end position="288"/>
    </location>
</feature>
<gene>
    <name evidence="2" type="ORF">KUM_0986</name>
</gene>
<protein>
    <submittedName>
        <fullName evidence="2">CitB domain protein</fullName>
    </submittedName>
</protein>
<keyword evidence="1" id="KW-1133">Transmembrane helix</keyword>
<proteinExistence type="predicted"/>
<dbReference type="SUPFAM" id="SSF103501">
    <property type="entry name" value="Respiratory nitrate reductase 1 gamma chain"/>
    <property type="match status" value="1"/>
</dbReference>
<dbReference type="KEGG" id="tat:KUM_0986"/>
<feature type="transmembrane region" description="Helical" evidence="1">
    <location>
        <begin position="112"/>
        <end position="131"/>
    </location>
</feature>
<evidence type="ECO:0000313" key="2">
    <source>
        <dbReference type="EMBL" id="CCG19774.1"/>
    </source>
</evidence>
<feature type="transmembrane region" description="Helical" evidence="1">
    <location>
        <begin position="327"/>
        <end position="347"/>
    </location>
</feature>
<accession>I7JMT8</accession>
<feature type="transmembrane region" description="Helical" evidence="1">
    <location>
        <begin position="229"/>
        <end position="251"/>
    </location>
</feature>
<name>I7JMT8_9BURK</name>
<feature type="transmembrane region" description="Helical" evidence="1">
    <location>
        <begin position="143"/>
        <end position="165"/>
    </location>
</feature>
<dbReference type="Gene3D" id="1.20.950.20">
    <property type="entry name" value="Transmembrane di-heme cytochromes, Chain C"/>
    <property type="match status" value="1"/>
</dbReference>
<organism evidence="2">
    <name type="scientific">Taylorella asinigenitalis 14/45</name>
    <dbReference type="NCBI Taxonomy" id="1091495"/>
    <lineage>
        <taxon>Bacteria</taxon>
        <taxon>Pseudomonadati</taxon>
        <taxon>Pseudomonadota</taxon>
        <taxon>Betaproteobacteria</taxon>
        <taxon>Burkholderiales</taxon>
        <taxon>Alcaligenaceae</taxon>
        <taxon>Taylorella</taxon>
    </lineage>
</organism>
<dbReference type="RefSeq" id="WP_015551825.1">
    <property type="nucleotide sequence ID" value="NC_021033.1"/>
</dbReference>
<dbReference type="HOGENOM" id="CLU_058617_1_0_4"/>
<keyword evidence="1" id="KW-0812">Transmembrane</keyword>
<dbReference type="InterPro" id="IPR012830">
    <property type="entry name" value="Citrate_utilization_prot_B"/>
</dbReference>
<dbReference type="EMBL" id="HE681424">
    <property type="protein sequence ID" value="CCG19774.1"/>
    <property type="molecule type" value="Genomic_DNA"/>
</dbReference>
<evidence type="ECO:0000256" key="1">
    <source>
        <dbReference type="SAM" id="Phobius"/>
    </source>
</evidence>
<reference evidence="2" key="1">
    <citation type="journal article" date="2012" name="Vet. Microbiol.">
        <title>Comparative genomic analyses of the Taylorellae.</title>
        <authorList>
            <person name="Hauser H."/>
            <person name="Richter D.C."/>
            <person name="van Tonder A."/>
            <person name="Clark L."/>
            <person name="Preston A."/>
        </authorList>
    </citation>
    <scope>NUCLEOTIDE SEQUENCE</scope>
    <source>
        <strain evidence="2">14/45</strain>
    </source>
</reference>